<reference evidence="4" key="1">
    <citation type="submission" date="2016-10" db="EMBL/GenBank/DDBJ databases">
        <authorList>
            <person name="Varghese N."/>
            <person name="Submissions S."/>
        </authorList>
    </citation>
    <scope>NUCLEOTIDE SEQUENCE [LARGE SCALE GENOMIC DNA]</scope>
    <source>
        <strain evidence="4">CGMCC 4.7042</strain>
    </source>
</reference>
<sequence>MSQSTPPSEQSTPPSGAPFPDGTAPAPAPVLGADVPATAPVGADVPAPAPARGNVALGLVAALAAALVAGGVYGGVAGAIEREIGWAAIGVGFLVGFAAGKLGGRNPVVPVVSALLSLGAVYLGQLLAIAVIAGNELKVSASEMFFDNFGLMTDAWSASKDFMTLVFFALAAFAAFAGAKKATE</sequence>
<dbReference type="AlphaFoldDB" id="A0A1G9VFA1"/>
<feature type="transmembrane region" description="Helical" evidence="2">
    <location>
        <begin position="111"/>
        <end position="134"/>
    </location>
</feature>
<proteinExistence type="predicted"/>
<dbReference type="EMBL" id="FNHI01000012">
    <property type="protein sequence ID" value="SDM70737.1"/>
    <property type="molecule type" value="Genomic_DNA"/>
</dbReference>
<dbReference type="RefSeq" id="WP_093656283.1">
    <property type="nucleotide sequence ID" value="NZ_FNHI01000012.1"/>
</dbReference>
<feature type="transmembrane region" description="Helical" evidence="2">
    <location>
        <begin position="162"/>
        <end position="179"/>
    </location>
</feature>
<keyword evidence="4" id="KW-1185">Reference proteome</keyword>
<keyword evidence="2" id="KW-0472">Membrane</keyword>
<gene>
    <name evidence="3" type="ORF">SAMN05444921_11274</name>
</gene>
<feature type="transmembrane region" description="Helical" evidence="2">
    <location>
        <begin position="55"/>
        <end position="78"/>
    </location>
</feature>
<dbReference type="Proteomes" id="UP000199063">
    <property type="component" value="Unassembled WGS sequence"/>
</dbReference>
<dbReference type="GeneID" id="40831045"/>
<accession>A0A1G9VFA1</accession>
<organism evidence="3 4">
    <name type="scientific">Streptomyces wuyuanensis</name>
    <dbReference type="NCBI Taxonomy" id="1196353"/>
    <lineage>
        <taxon>Bacteria</taxon>
        <taxon>Bacillati</taxon>
        <taxon>Actinomycetota</taxon>
        <taxon>Actinomycetes</taxon>
        <taxon>Kitasatosporales</taxon>
        <taxon>Streptomycetaceae</taxon>
        <taxon>Streptomyces</taxon>
    </lineage>
</organism>
<evidence type="ECO:0000313" key="4">
    <source>
        <dbReference type="Proteomes" id="UP000199063"/>
    </source>
</evidence>
<evidence type="ECO:0000313" key="3">
    <source>
        <dbReference type="EMBL" id="SDM70737.1"/>
    </source>
</evidence>
<name>A0A1G9VFA1_9ACTN</name>
<keyword evidence="2" id="KW-1133">Transmembrane helix</keyword>
<protein>
    <submittedName>
        <fullName evidence="3">Uncharacterized protein</fullName>
    </submittedName>
</protein>
<keyword evidence="2" id="KW-0812">Transmembrane</keyword>
<dbReference type="OrthoDB" id="4333260at2"/>
<evidence type="ECO:0000256" key="1">
    <source>
        <dbReference type="SAM" id="MobiDB-lite"/>
    </source>
</evidence>
<feature type="transmembrane region" description="Helical" evidence="2">
    <location>
        <begin position="84"/>
        <end position="104"/>
    </location>
</feature>
<evidence type="ECO:0000256" key="2">
    <source>
        <dbReference type="SAM" id="Phobius"/>
    </source>
</evidence>
<feature type="region of interest" description="Disordered" evidence="1">
    <location>
        <begin position="1"/>
        <end position="27"/>
    </location>
</feature>
<feature type="compositionally biased region" description="Low complexity" evidence="1">
    <location>
        <begin position="1"/>
        <end position="14"/>
    </location>
</feature>
<dbReference type="STRING" id="1196353.SAMN05444921_11274"/>